<gene>
    <name evidence="1" type="ORF">BDV41DRAFT_300037</name>
</gene>
<keyword evidence="2" id="KW-1185">Reference proteome</keyword>
<sequence>MPPIAIASACLGGWSLVRGGDDERVRRSVFENSQEFSLTSRIDSLRCGLGKLINGMLVDHEAQGGGVIPGAKASGCLPAYSIYSPVTRFACLRHKTHLDPIQRVDSALSRCLDSNKLNMRTDLRR</sequence>
<accession>A0A5N6VW74</accession>
<dbReference type="AlphaFoldDB" id="A0A5N6VW74"/>
<name>A0A5N6VW74_9EURO</name>
<evidence type="ECO:0000313" key="1">
    <source>
        <dbReference type="EMBL" id="KAE8312612.1"/>
    </source>
</evidence>
<dbReference type="Proteomes" id="UP000325433">
    <property type="component" value="Unassembled WGS sequence"/>
</dbReference>
<dbReference type="EMBL" id="ML738332">
    <property type="protein sequence ID" value="KAE8312612.1"/>
    <property type="molecule type" value="Genomic_DNA"/>
</dbReference>
<evidence type="ECO:0000313" key="2">
    <source>
        <dbReference type="Proteomes" id="UP000325433"/>
    </source>
</evidence>
<proteinExistence type="predicted"/>
<organism evidence="1 2">
    <name type="scientific">Aspergillus transmontanensis</name>
    <dbReference type="NCBI Taxonomy" id="1034304"/>
    <lineage>
        <taxon>Eukaryota</taxon>
        <taxon>Fungi</taxon>
        <taxon>Dikarya</taxon>
        <taxon>Ascomycota</taxon>
        <taxon>Pezizomycotina</taxon>
        <taxon>Eurotiomycetes</taxon>
        <taxon>Eurotiomycetidae</taxon>
        <taxon>Eurotiales</taxon>
        <taxon>Aspergillaceae</taxon>
        <taxon>Aspergillus</taxon>
        <taxon>Aspergillus subgen. Circumdati</taxon>
    </lineage>
</organism>
<reference evidence="2" key="1">
    <citation type="submission" date="2019-04" db="EMBL/GenBank/DDBJ databases">
        <title>Friends and foes A comparative genomics studyof 23 Aspergillus species from section Flavi.</title>
        <authorList>
            <consortium name="DOE Joint Genome Institute"/>
            <person name="Kjaerbolling I."/>
            <person name="Vesth T."/>
            <person name="Frisvad J.C."/>
            <person name="Nybo J.L."/>
            <person name="Theobald S."/>
            <person name="Kildgaard S."/>
            <person name="Isbrandt T."/>
            <person name="Kuo A."/>
            <person name="Sato A."/>
            <person name="Lyhne E.K."/>
            <person name="Kogle M.E."/>
            <person name="Wiebenga A."/>
            <person name="Kun R.S."/>
            <person name="Lubbers R.J."/>
            <person name="Makela M.R."/>
            <person name="Barry K."/>
            <person name="Chovatia M."/>
            <person name="Clum A."/>
            <person name="Daum C."/>
            <person name="Haridas S."/>
            <person name="He G."/>
            <person name="LaButti K."/>
            <person name="Lipzen A."/>
            <person name="Mondo S."/>
            <person name="Riley R."/>
            <person name="Salamov A."/>
            <person name="Simmons B.A."/>
            <person name="Magnuson J.K."/>
            <person name="Henrissat B."/>
            <person name="Mortensen U.H."/>
            <person name="Larsen T.O."/>
            <person name="Devries R.P."/>
            <person name="Grigoriev I.V."/>
            <person name="Machida M."/>
            <person name="Baker S.E."/>
            <person name="Andersen M.R."/>
        </authorList>
    </citation>
    <scope>NUCLEOTIDE SEQUENCE [LARGE SCALE GENOMIC DNA]</scope>
    <source>
        <strain evidence="2">CBS 130015</strain>
    </source>
</reference>
<protein>
    <submittedName>
        <fullName evidence="1">Uncharacterized protein</fullName>
    </submittedName>
</protein>